<keyword evidence="1 5" id="KW-0238">DNA-binding</keyword>
<dbReference type="Pfam" id="PF01381">
    <property type="entry name" value="HTH_3"/>
    <property type="match status" value="1"/>
</dbReference>
<evidence type="ECO:0000256" key="2">
    <source>
        <dbReference type="SAM" id="Coils"/>
    </source>
</evidence>
<sequence length="167" mass="19442">MKQARRERKLSQNDVATILHISRQSISKWENGRAYPDMDNLILLSDLYQKSIDELVQNNKELRQQIKTNDQKIKEDRAKLGKINTELYQNRNEGFILLILVLVSSLVAPVGVIMPLYVIFYKNSKYNSFYKIIILVSLIVMIISLISCYVIISDNWLDKGTTVYRID</sequence>
<dbReference type="PANTHER" id="PTHR46558:SF4">
    <property type="entry name" value="DNA-BIDING PHAGE PROTEIN"/>
    <property type="match status" value="1"/>
</dbReference>
<evidence type="ECO:0000313" key="5">
    <source>
        <dbReference type="EMBL" id="KRM94419.1"/>
    </source>
</evidence>
<keyword evidence="3" id="KW-0812">Transmembrane</keyword>
<dbReference type="STRING" id="1423802.FC56_GL001374"/>
<protein>
    <submittedName>
        <fullName evidence="5">DNA-binding helix-turn-helix protein</fullName>
    </submittedName>
</protein>
<dbReference type="InterPro" id="IPR010982">
    <property type="entry name" value="Lambda_DNA-bd_dom_sf"/>
</dbReference>
<dbReference type="CDD" id="cd00093">
    <property type="entry name" value="HTH_XRE"/>
    <property type="match status" value="1"/>
</dbReference>
<proteinExistence type="predicted"/>
<keyword evidence="3" id="KW-0472">Membrane</keyword>
<dbReference type="PROSITE" id="PS50943">
    <property type="entry name" value="HTH_CROC1"/>
    <property type="match status" value="1"/>
</dbReference>
<comment type="caution">
    <text evidence="5">The sequence shown here is derived from an EMBL/GenBank/DDBJ whole genome shotgun (WGS) entry which is preliminary data.</text>
</comment>
<evidence type="ECO:0000313" key="6">
    <source>
        <dbReference type="Proteomes" id="UP000051256"/>
    </source>
</evidence>
<feature type="transmembrane region" description="Helical" evidence="3">
    <location>
        <begin position="95"/>
        <end position="120"/>
    </location>
</feature>
<evidence type="ECO:0000259" key="4">
    <source>
        <dbReference type="PROSITE" id="PS50943"/>
    </source>
</evidence>
<gene>
    <name evidence="5" type="ORF">FC56_GL001374</name>
</gene>
<dbReference type="Proteomes" id="UP000051256">
    <property type="component" value="Unassembled WGS sequence"/>
</dbReference>
<dbReference type="PATRIC" id="fig|1423802.4.peg.1392"/>
<feature type="coiled-coil region" evidence="2">
    <location>
        <begin position="45"/>
        <end position="79"/>
    </location>
</feature>
<dbReference type="SMART" id="SM00530">
    <property type="entry name" value="HTH_XRE"/>
    <property type="match status" value="1"/>
</dbReference>
<dbReference type="GO" id="GO:0003677">
    <property type="term" value="F:DNA binding"/>
    <property type="evidence" value="ECO:0007669"/>
    <property type="project" value="UniProtKB-KW"/>
</dbReference>
<dbReference type="AlphaFoldDB" id="A0A0R2D3P7"/>
<dbReference type="PANTHER" id="PTHR46558">
    <property type="entry name" value="TRACRIPTIONAL REGULATORY PROTEIN-RELATED-RELATED"/>
    <property type="match status" value="1"/>
</dbReference>
<organism evidence="5 6">
    <name type="scientific">Lentilactobacillus senioris DSM 24302 = JCM 17472</name>
    <dbReference type="NCBI Taxonomy" id="1423802"/>
    <lineage>
        <taxon>Bacteria</taxon>
        <taxon>Bacillati</taxon>
        <taxon>Bacillota</taxon>
        <taxon>Bacilli</taxon>
        <taxon>Lactobacillales</taxon>
        <taxon>Lactobacillaceae</taxon>
        <taxon>Lentilactobacillus</taxon>
    </lineage>
</organism>
<dbReference type="EMBL" id="AYZR01000004">
    <property type="protein sequence ID" value="KRM94419.1"/>
    <property type="molecule type" value="Genomic_DNA"/>
</dbReference>
<feature type="domain" description="HTH cro/C1-type" evidence="4">
    <location>
        <begin position="1"/>
        <end position="55"/>
    </location>
</feature>
<keyword evidence="2" id="KW-0175">Coiled coil</keyword>
<keyword evidence="3" id="KW-1133">Transmembrane helix</keyword>
<keyword evidence="6" id="KW-1185">Reference proteome</keyword>
<reference evidence="5 6" key="1">
    <citation type="journal article" date="2015" name="Genome Announc.">
        <title>Expanding the biotechnology potential of lactobacilli through comparative genomics of 213 strains and associated genera.</title>
        <authorList>
            <person name="Sun Z."/>
            <person name="Harris H.M."/>
            <person name="McCann A."/>
            <person name="Guo C."/>
            <person name="Argimon S."/>
            <person name="Zhang W."/>
            <person name="Yang X."/>
            <person name="Jeffery I.B."/>
            <person name="Cooney J.C."/>
            <person name="Kagawa T.F."/>
            <person name="Liu W."/>
            <person name="Song Y."/>
            <person name="Salvetti E."/>
            <person name="Wrobel A."/>
            <person name="Rasinkangas P."/>
            <person name="Parkhill J."/>
            <person name="Rea M.C."/>
            <person name="O'Sullivan O."/>
            <person name="Ritari J."/>
            <person name="Douillard F.P."/>
            <person name="Paul Ross R."/>
            <person name="Yang R."/>
            <person name="Briner A.E."/>
            <person name="Felis G.E."/>
            <person name="de Vos W.M."/>
            <person name="Barrangou R."/>
            <person name="Klaenhammer T.R."/>
            <person name="Caufield P.W."/>
            <person name="Cui Y."/>
            <person name="Zhang H."/>
            <person name="O'Toole P.W."/>
        </authorList>
    </citation>
    <scope>NUCLEOTIDE SEQUENCE [LARGE SCALE GENOMIC DNA]</scope>
    <source>
        <strain evidence="5 6">DSM 24302</strain>
    </source>
</reference>
<evidence type="ECO:0000256" key="3">
    <source>
        <dbReference type="SAM" id="Phobius"/>
    </source>
</evidence>
<dbReference type="InterPro" id="IPR001387">
    <property type="entry name" value="Cro/C1-type_HTH"/>
</dbReference>
<dbReference type="SUPFAM" id="SSF47413">
    <property type="entry name" value="lambda repressor-like DNA-binding domains"/>
    <property type="match status" value="1"/>
</dbReference>
<accession>A0A0R2D3P7</accession>
<feature type="transmembrane region" description="Helical" evidence="3">
    <location>
        <begin position="132"/>
        <end position="152"/>
    </location>
</feature>
<dbReference type="Gene3D" id="1.10.260.40">
    <property type="entry name" value="lambda repressor-like DNA-binding domains"/>
    <property type="match status" value="1"/>
</dbReference>
<evidence type="ECO:0000256" key="1">
    <source>
        <dbReference type="ARBA" id="ARBA00023125"/>
    </source>
</evidence>
<name>A0A0R2D3P7_9LACO</name>